<sequence length="345" mass="36099">MANKASWLTAAQARPLKVDDAPMPQPSADEVVVRNHAVAINPVDWAIQAAGMLPLPYPHIGGCDTAGEIEAVGSSVKNLKVGDRVVATLDPYGGGDGPDSRRGAFQLFSLAREAGTTKIPDNISYSEAAVLPLAVSTSASALFQNDTLGLQLSTSGGNRGKVVLIWGGATSLGACAIQLVSAAGYDVATTSSTRNFDSMKSLGAKYVFDHAKANVVDDIIAELKHLDFGGVYCVVLVPEAIKQCAEIASKLDGRKLVSTVLAPVMPLADDLPSDVRYTKVYGTSLLDNEVGPAVWGKMVPEGLASGTFKCVPPPLVVGQGLEAIQGALDRWREGVSYQKVVVELP</sequence>
<reference evidence="4 5" key="1">
    <citation type="submission" date="2013-03" db="EMBL/GenBank/DDBJ databases">
        <title>The Genome Sequence of Exophiala aquamarina CBS 119918.</title>
        <authorList>
            <consortium name="The Broad Institute Genomics Platform"/>
            <person name="Cuomo C."/>
            <person name="de Hoog S."/>
            <person name="Gorbushina A."/>
            <person name="Walker B."/>
            <person name="Young S.K."/>
            <person name="Zeng Q."/>
            <person name="Gargeya S."/>
            <person name="Fitzgerald M."/>
            <person name="Haas B."/>
            <person name="Abouelleil A."/>
            <person name="Allen A.W."/>
            <person name="Alvarado L."/>
            <person name="Arachchi H.M."/>
            <person name="Berlin A.M."/>
            <person name="Chapman S.B."/>
            <person name="Gainer-Dewar J."/>
            <person name="Goldberg J."/>
            <person name="Griggs A."/>
            <person name="Gujja S."/>
            <person name="Hansen M."/>
            <person name="Howarth C."/>
            <person name="Imamovic A."/>
            <person name="Ireland A."/>
            <person name="Larimer J."/>
            <person name="McCowan C."/>
            <person name="Murphy C."/>
            <person name="Pearson M."/>
            <person name="Poon T.W."/>
            <person name="Priest M."/>
            <person name="Roberts A."/>
            <person name="Saif S."/>
            <person name="Shea T."/>
            <person name="Sisk P."/>
            <person name="Sykes S."/>
            <person name="Wortman J."/>
            <person name="Nusbaum C."/>
            <person name="Birren B."/>
        </authorList>
    </citation>
    <scope>NUCLEOTIDE SEQUENCE [LARGE SCALE GENOMIC DNA]</scope>
    <source>
        <strain evidence="4 5">CBS 119918</strain>
    </source>
</reference>
<dbReference type="OrthoDB" id="48317at2759"/>
<evidence type="ECO:0000259" key="3">
    <source>
        <dbReference type="SMART" id="SM00829"/>
    </source>
</evidence>
<dbReference type="Pfam" id="PF08240">
    <property type="entry name" value="ADH_N"/>
    <property type="match status" value="1"/>
</dbReference>
<dbReference type="VEuPathDB" id="FungiDB:A1O9_02533"/>
<comment type="caution">
    <text evidence="4">The sequence shown here is derived from an EMBL/GenBank/DDBJ whole genome shotgun (WGS) entry which is preliminary data.</text>
</comment>
<dbReference type="Gene3D" id="3.40.50.720">
    <property type="entry name" value="NAD(P)-binding Rossmann-like Domain"/>
    <property type="match status" value="1"/>
</dbReference>
<dbReference type="InterPro" id="IPR020843">
    <property type="entry name" value="ER"/>
</dbReference>
<protein>
    <recommendedName>
        <fullName evidence="3">Enoyl reductase (ER) domain-containing protein</fullName>
    </recommendedName>
</protein>
<dbReference type="GO" id="GO:0016651">
    <property type="term" value="F:oxidoreductase activity, acting on NAD(P)H"/>
    <property type="evidence" value="ECO:0007669"/>
    <property type="project" value="InterPro"/>
</dbReference>
<evidence type="ECO:0000313" key="5">
    <source>
        <dbReference type="Proteomes" id="UP000027920"/>
    </source>
</evidence>
<dbReference type="GeneID" id="25277475"/>
<dbReference type="SMART" id="SM00829">
    <property type="entry name" value="PKS_ER"/>
    <property type="match status" value="1"/>
</dbReference>
<dbReference type="InterPro" id="IPR013154">
    <property type="entry name" value="ADH-like_N"/>
</dbReference>
<dbReference type="SUPFAM" id="SSF50129">
    <property type="entry name" value="GroES-like"/>
    <property type="match status" value="1"/>
</dbReference>
<dbReference type="AlphaFoldDB" id="A0A072PLK0"/>
<dbReference type="PANTHER" id="PTHR45348">
    <property type="entry name" value="HYPOTHETICAL OXIDOREDUCTASE (EUROFUNG)"/>
    <property type="match status" value="1"/>
</dbReference>
<organism evidence="4 5">
    <name type="scientific">Exophiala aquamarina CBS 119918</name>
    <dbReference type="NCBI Taxonomy" id="1182545"/>
    <lineage>
        <taxon>Eukaryota</taxon>
        <taxon>Fungi</taxon>
        <taxon>Dikarya</taxon>
        <taxon>Ascomycota</taxon>
        <taxon>Pezizomycotina</taxon>
        <taxon>Eurotiomycetes</taxon>
        <taxon>Chaetothyriomycetidae</taxon>
        <taxon>Chaetothyriales</taxon>
        <taxon>Herpotrichiellaceae</taxon>
        <taxon>Exophiala</taxon>
    </lineage>
</organism>
<dbReference type="EMBL" id="AMGV01000002">
    <property type="protein sequence ID" value="KEF60969.1"/>
    <property type="molecule type" value="Genomic_DNA"/>
</dbReference>
<dbReference type="PANTHER" id="PTHR45348:SF2">
    <property type="entry name" value="ZINC-TYPE ALCOHOL DEHYDROGENASE-LIKE PROTEIN C2E1P3.01"/>
    <property type="match status" value="1"/>
</dbReference>
<feature type="domain" description="Enoyl reductase (ER)" evidence="3">
    <location>
        <begin position="11"/>
        <end position="342"/>
    </location>
</feature>
<evidence type="ECO:0000256" key="1">
    <source>
        <dbReference type="ARBA" id="ARBA00008072"/>
    </source>
</evidence>
<comment type="similarity">
    <text evidence="1">Belongs to the zinc-containing alcohol dehydrogenase family.</text>
</comment>
<dbReference type="CDD" id="cd08249">
    <property type="entry name" value="enoyl_reductase_like"/>
    <property type="match status" value="1"/>
</dbReference>
<dbReference type="InterPro" id="IPR047122">
    <property type="entry name" value="Trans-enoyl_RdTase-like"/>
</dbReference>
<keyword evidence="5" id="KW-1185">Reference proteome</keyword>
<accession>A0A072PLK0</accession>
<dbReference type="RefSeq" id="XP_013263559.1">
    <property type="nucleotide sequence ID" value="XM_013408105.1"/>
</dbReference>
<dbReference type="InterPro" id="IPR011032">
    <property type="entry name" value="GroES-like_sf"/>
</dbReference>
<dbReference type="Proteomes" id="UP000027920">
    <property type="component" value="Unassembled WGS sequence"/>
</dbReference>
<dbReference type="HOGENOM" id="CLU_026673_16_5_1"/>
<evidence type="ECO:0000313" key="4">
    <source>
        <dbReference type="EMBL" id="KEF60969.1"/>
    </source>
</evidence>
<dbReference type="InterPro" id="IPR036291">
    <property type="entry name" value="NAD(P)-bd_dom_sf"/>
</dbReference>
<evidence type="ECO:0000256" key="2">
    <source>
        <dbReference type="ARBA" id="ARBA00023002"/>
    </source>
</evidence>
<keyword evidence="2" id="KW-0560">Oxidoreductase</keyword>
<name>A0A072PLK0_9EURO</name>
<gene>
    <name evidence="4" type="ORF">A1O9_02533</name>
</gene>
<dbReference type="Gene3D" id="3.90.180.10">
    <property type="entry name" value="Medium-chain alcohol dehydrogenases, catalytic domain"/>
    <property type="match status" value="1"/>
</dbReference>
<dbReference type="STRING" id="1182545.A0A072PLK0"/>
<proteinExistence type="inferred from homology"/>
<dbReference type="SUPFAM" id="SSF51735">
    <property type="entry name" value="NAD(P)-binding Rossmann-fold domains"/>
    <property type="match status" value="1"/>
</dbReference>